<evidence type="ECO:0000313" key="1">
    <source>
        <dbReference type="EMBL" id="KAF9642963.1"/>
    </source>
</evidence>
<keyword evidence="2" id="KW-1185">Reference proteome</keyword>
<evidence type="ECO:0000313" key="2">
    <source>
        <dbReference type="Proteomes" id="UP000886501"/>
    </source>
</evidence>
<reference evidence="1" key="1">
    <citation type="submission" date="2019-10" db="EMBL/GenBank/DDBJ databases">
        <authorList>
            <consortium name="DOE Joint Genome Institute"/>
            <person name="Kuo A."/>
            <person name="Miyauchi S."/>
            <person name="Kiss E."/>
            <person name="Drula E."/>
            <person name="Kohler A."/>
            <person name="Sanchez-Garcia M."/>
            <person name="Andreopoulos B."/>
            <person name="Barry K.W."/>
            <person name="Bonito G."/>
            <person name="Buee M."/>
            <person name="Carver A."/>
            <person name="Chen C."/>
            <person name="Cichocki N."/>
            <person name="Clum A."/>
            <person name="Culley D."/>
            <person name="Crous P.W."/>
            <person name="Fauchery L."/>
            <person name="Girlanda M."/>
            <person name="Hayes R."/>
            <person name="Keri Z."/>
            <person name="Labutti K."/>
            <person name="Lipzen A."/>
            <person name="Lombard V."/>
            <person name="Magnuson J."/>
            <person name="Maillard F."/>
            <person name="Morin E."/>
            <person name="Murat C."/>
            <person name="Nolan M."/>
            <person name="Ohm R."/>
            <person name="Pangilinan J."/>
            <person name="Pereira M."/>
            <person name="Perotto S."/>
            <person name="Peter M."/>
            <person name="Riley R."/>
            <person name="Sitrit Y."/>
            <person name="Stielow B."/>
            <person name="Szollosi G."/>
            <person name="Zifcakova L."/>
            <person name="Stursova M."/>
            <person name="Spatafora J.W."/>
            <person name="Tedersoo L."/>
            <person name="Vaario L.-M."/>
            <person name="Yamada A."/>
            <person name="Yan M."/>
            <person name="Wang P."/>
            <person name="Xu J."/>
            <person name="Bruns T."/>
            <person name="Baldrian P."/>
            <person name="Vilgalys R."/>
            <person name="Henrissat B."/>
            <person name="Grigoriev I.V."/>
            <person name="Hibbett D."/>
            <person name="Nagy L.G."/>
            <person name="Martin F.M."/>
        </authorList>
    </citation>
    <scope>NUCLEOTIDE SEQUENCE</scope>
    <source>
        <strain evidence="1">P2</strain>
    </source>
</reference>
<dbReference type="EMBL" id="MU118311">
    <property type="protein sequence ID" value="KAF9642963.1"/>
    <property type="molecule type" value="Genomic_DNA"/>
</dbReference>
<organism evidence="1 2">
    <name type="scientific">Thelephora ganbajun</name>
    <name type="common">Ganba fungus</name>
    <dbReference type="NCBI Taxonomy" id="370292"/>
    <lineage>
        <taxon>Eukaryota</taxon>
        <taxon>Fungi</taxon>
        <taxon>Dikarya</taxon>
        <taxon>Basidiomycota</taxon>
        <taxon>Agaricomycotina</taxon>
        <taxon>Agaricomycetes</taxon>
        <taxon>Thelephorales</taxon>
        <taxon>Thelephoraceae</taxon>
        <taxon>Thelephora</taxon>
    </lineage>
</organism>
<dbReference type="Proteomes" id="UP000886501">
    <property type="component" value="Unassembled WGS sequence"/>
</dbReference>
<reference evidence="1" key="2">
    <citation type="journal article" date="2020" name="Nat. Commun.">
        <title>Large-scale genome sequencing of mycorrhizal fungi provides insights into the early evolution of symbiotic traits.</title>
        <authorList>
            <person name="Miyauchi S."/>
            <person name="Kiss E."/>
            <person name="Kuo A."/>
            <person name="Drula E."/>
            <person name="Kohler A."/>
            <person name="Sanchez-Garcia M."/>
            <person name="Morin E."/>
            <person name="Andreopoulos B."/>
            <person name="Barry K.W."/>
            <person name="Bonito G."/>
            <person name="Buee M."/>
            <person name="Carver A."/>
            <person name="Chen C."/>
            <person name="Cichocki N."/>
            <person name="Clum A."/>
            <person name="Culley D."/>
            <person name="Crous P.W."/>
            <person name="Fauchery L."/>
            <person name="Girlanda M."/>
            <person name="Hayes R.D."/>
            <person name="Keri Z."/>
            <person name="LaButti K."/>
            <person name="Lipzen A."/>
            <person name="Lombard V."/>
            <person name="Magnuson J."/>
            <person name="Maillard F."/>
            <person name="Murat C."/>
            <person name="Nolan M."/>
            <person name="Ohm R.A."/>
            <person name="Pangilinan J."/>
            <person name="Pereira M.F."/>
            <person name="Perotto S."/>
            <person name="Peter M."/>
            <person name="Pfister S."/>
            <person name="Riley R."/>
            <person name="Sitrit Y."/>
            <person name="Stielow J.B."/>
            <person name="Szollosi G."/>
            <person name="Zifcakova L."/>
            <person name="Stursova M."/>
            <person name="Spatafora J.W."/>
            <person name="Tedersoo L."/>
            <person name="Vaario L.M."/>
            <person name="Yamada A."/>
            <person name="Yan M."/>
            <person name="Wang P."/>
            <person name="Xu J."/>
            <person name="Bruns T."/>
            <person name="Baldrian P."/>
            <person name="Vilgalys R."/>
            <person name="Dunand C."/>
            <person name="Henrissat B."/>
            <person name="Grigoriev I.V."/>
            <person name="Hibbett D."/>
            <person name="Nagy L.G."/>
            <person name="Martin F.M."/>
        </authorList>
    </citation>
    <scope>NUCLEOTIDE SEQUENCE</scope>
    <source>
        <strain evidence="1">P2</strain>
    </source>
</reference>
<sequence>MAYFDYTTDNDAFYPAFSTSDQFDLDLFLSQTSGTEEANAYDAFTDGWGENGQPGYTIGPSTSVQFSRSCAFGSLIRSGEHKL</sequence>
<protein>
    <submittedName>
        <fullName evidence="1">Uncharacterized protein</fullName>
    </submittedName>
</protein>
<accession>A0ACB6Z0I1</accession>
<comment type="caution">
    <text evidence="1">The sequence shown here is derived from an EMBL/GenBank/DDBJ whole genome shotgun (WGS) entry which is preliminary data.</text>
</comment>
<gene>
    <name evidence="1" type="ORF">BDM02DRAFT_3123997</name>
</gene>
<proteinExistence type="predicted"/>
<name>A0ACB6Z0I1_THEGA</name>